<sequence length="64" mass="7181">MSAYTARATREDGWWVVEVDEVPGLFTQSQNPEDIPDLVRDALALFPEAERNPASAHVRVIMPD</sequence>
<reference evidence="1 2" key="1">
    <citation type="submission" date="2023-02" db="EMBL/GenBank/DDBJ databases">
        <title>Defining the Infant Male Urobiome and Moving Towards Mechanisms in Urobiome Research.</title>
        <authorList>
            <person name="Reasoner S."/>
            <person name="Flores V."/>
            <person name="Van Horn G."/>
            <person name="Morales G."/>
            <person name="Peard L."/>
            <person name="Abelson B."/>
            <person name="Manuel C."/>
            <person name="Lee J."/>
            <person name="Baker B."/>
            <person name="Williams T."/>
            <person name="Schmitz J."/>
            <person name="Clayton D."/>
            <person name="Hadjifrangiskou M."/>
        </authorList>
    </citation>
    <scope>NUCLEOTIDE SEQUENCE [LARGE SCALE GENOMIC DNA]</scope>
    <source>
        <strain evidence="1 2">AS1053</strain>
    </source>
</reference>
<dbReference type="InterPro" id="IPR035069">
    <property type="entry name" value="TTHA1013/TTHA0281-like"/>
</dbReference>
<gene>
    <name evidence="1" type="ORF">PWJ81_05490</name>
</gene>
<dbReference type="EMBL" id="JARBHI010000011">
    <property type="protein sequence ID" value="MDE1656521.1"/>
    <property type="molecule type" value="Genomic_DNA"/>
</dbReference>
<proteinExistence type="predicted"/>
<dbReference type="SUPFAM" id="SSF143100">
    <property type="entry name" value="TTHA1013/TTHA0281-like"/>
    <property type="match status" value="1"/>
</dbReference>
<keyword evidence="2" id="KW-1185">Reference proteome</keyword>
<dbReference type="GeneID" id="83608555"/>
<comment type="caution">
    <text evidence="1">The sequence shown here is derived from an EMBL/GenBank/DDBJ whole genome shotgun (WGS) entry which is preliminary data.</text>
</comment>
<dbReference type="Proteomes" id="UP001219297">
    <property type="component" value="Unassembled WGS sequence"/>
</dbReference>
<name>A0ABT5V8J7_9ACTO</name>
<dbReference type="Gene3D" id="3.30.160.250">
    <property type="match status" value="1"/>
</dbReference>
<evidence type="ECO:0000313" key="1">
    <source>
        <dbReference type="EMBL" id="MDE1656521.1"/>
    </source>
</evidence>
<evidence type="ECO:0000313" key="2">
    <source>
        <dbReference type="Proteomes" id="UP001219297"/>
    </source>
</evidence>
<organism evidence="1 2">
    <name type="scientific">Actinotignum sanguinis</name>
    <dbReference type="NCBI Taxonomy" id="1445614"/>
    <lineage>
        <taxon>Bacteria</taxon>
        <taxon>Bacillati</taxon>
        <taxon>Actinomycetota</taxon>
        <taxon>Actinomycetes</taxon>
        <taxon>Actinomycetales</taxon>
        <taxon>Actinomycetaceae</taxon>
        <taxon>Actinotignum</taxon>
    </lineage>
</organism>
<accession>A0ABT5V8J7</accession>
<protein>
    <submittedName>
        <fullName evidence="1">Type II toxin-antitoxin system HicB family antitoxin</fullName>
    </submittedName>
</protein>
<dbReference type="RefSeq" id="WP_274732478.1">
    <property type="nucleotide sequence ID" value="NZ_CAMXYX010000028.1"/>
</dbReference>